<dbReference type="RefSeq" id="WP_170122991.1">
    <property type="nucleotide sequence ID" value="NZ_QICS01000006.1"/>
</dbReference>
<reference evidence="3 4" key="1">
    <citation type="submission" date="2018-05" db="EMBL/GenBank/DDBJ databases">
        <title>Genomic Encyclopedia of Type Strains, Phase IV (KMG-IV): sequencing the most valuable type-strain genomes for metagenomic binning, comparative biology and taxonomic classification.</title>
        <authorList>
            <person name="Goeker M."/>
        </authorList>
    </citation>
    <scope>NUCLEOTIDE SEQUENCE [LARGE SCALE GENOMIC DNA]</scope>
    <source>
        <strain evidence="3 4">DSM 28816</strain>
    </source>
</reference>
<feature type="domain" description="Putative sugar diacid recognition" evidence="1">
    <location>
        <begin position="6"/>
        <end position="134"/>
    </location>
</feature>
<proteinExistence type="predicted"/>
<dbReference type="PANTHER" id="PTHR33744:SF16">
    <property type="entry name" value="CARBOHYDRATE DIACID REGULATOR"/>
    <property type="match status" value="1"/>
</dbReference>
<dbReference type="Pfam" id="PF13556">
    <property type="entry name" value="HTH_30"/>
    <property type="match status" value="1"/>
</dbReference>
<dbReference type="Proteomes" id="UP000247523">
    <property type="component" value="Unassembled WGS sequence"/>
</dbReference>
<dbReference type="InterPro" id="IPR008599">
    <property type="entry name" value="Diacid_rec"/>
</dbReference>
<sequence>MITKINESLAQQIVDTVKDVCGQDINFIDEEGTIFASTNTNRIGDFHEIGFQVAQTHETIEVKKESRFYGTQQGVNVPIFHNGSFLAVIGISGEPELVRKFAYLAIRITKLFIREQELEASNRTQQEQMNYIIHALTKGEITNREYLYECLQERKLDKKQKIRVVIFKLKADYNIANRSSFEQKLFQMFDTLKLPLYTYHYPNDYVAMINEKELFFSLQILKSFAQDNNQILEVGIGSSHELLQLKHSFESAKIALKSLERTGQNIASFDQLDIDIVLGSLDSKIMEHYLEKTVASLCEEDKELLTIYYAEDMSLQKTAERLYLHKNTLQYKLDRIARLSGYNPRTFKEAVVLYIGIIMSK</sequence>
<name>A0A318ELJ6_9FIRM</name>
<gene>
    <name evidence="3" type="ORF">C8E03_106190</name>
</gene>
<dbReference type="Gene3D" id="1.10.10.2840">
    <property type="entry name" value="PucR C-terminal helix-turn-helix domain"/>
    <property type="match status" value="1"/>
</dbReference>
<feature type="domain" description="PucR C-terminal helix-turn-helix" evidence="2">
    <location>
        <begin position="303"/>
        <end position="357"/>
    </location>
</feature>
<evidence type="ECO:0000259" key="1">
    <source>
        <dbReference type="Pfam" id="PF05651"/>
    </source>
</evidence>
<accession>A0A318ELJ6</accession>
<evidence type="ECO:0000313" key="3">
    <source>
        <dbReference type="EMBL" id="PXV89538.1"/>
    </source>
</evidence>
<organism evidence="3 4">
    <name type="scientific">Lachnotalea glycerini</name>
    <dbReference type="NCBI Taxonomy" id="1763509"/>
    <lineage>
        <taxon>Bacteria</taxon>
        <taxon>Bacillati</taxon>
        <taxon>Bacillota</taxon>
        <taxon>Clostridia</taxon>
        <taxon>Lachnospirales</taxon>
        <taxon>Lachnospiraceae</taxon>
        <taxon>Lachnotalea</taxon>
    </lineage>
</organism>
<dbReference type="EMBL" id="QICS01000006">
    <property type="protein sequence ID" value="PXV89538.1"/>
    <property type="molecule type" value="Genomic_DNA"/>
</dbReference>
<protein>
    <submittedName>
        <fullName evidence="3">Carbohydrate diacid regulator</fullName>
    </submittedName>
</protein>
<dbReference type="InterPro" id="IPR025736">
    <property type="entry name" value="PucR_C-HTH_dom"/>
</dbReference>
<dbReference type="InterPro" id="IPR051448">
    <property type="entry name" value="CdaR-like_regulators"/>
</dbReference>
<comment type="caution">
    <text evidence="3">The sequence shown here is derived from an EMBL/GenBank/DDBJ whole genome shotgun (WGS) entry which is preliminary data.</text>
</comment>
<dbReference type="AlphaFoldDB" id="A0A318ELJ6"/>
<evidence type="ECO:0000259" key="2">
    <source>
        <dbReference type="Pfam" id="PF13556"/>
    </source>
</evidence>
<dbReference type="PANTHER" id="PTHR33744">
    <property type="entry name" value="CARBOHYDRATE DIACID REGULATOR"/>
    <property type="match status" value="1"/>
</dbReference>
<evidence type="ECO:0000313" key="4">
    <source>
        <dbReference type="Proteomes" id="UP000247523"/>
    </source>
</evidence>
<dbReference type="Pfam" id="PF05651">
    <property type="entry name" value="Diacid_rec"/>
    <property type="match status" value="1"/>
</dbReference>
<dbReference type="InterPro" id="IPR042070">
    <property type="entry name" value="PucR_C-HTH_sf"/>
</dbReference>